<evidence type="ECO:0000256" key="6">
    <source>
        <dbReference type="ARBA" id="ARBA00022729"/>
    </source>
</evidence>
<reference evidence="14" key="1">
    <citation type="submission" date="2021-03" db="EMBL/GenBank/DDBJ databases">
        <authorList>
            <person name="Bekaert M."/>
        </authorList>
    </citation>
    <scope>NUCLEOTIDE SEQUENCE</scope>
</reference>
<sequence length="581" mass="65072">MKFLPVFCAFVSVQASFYDYKYGDGYVSDGEKPTAWQGTLLSGRMSQPKCIDIPKNLTLCQNIGYDQMRLPNLLDHDSINEVIQQSRSWISLLGVHCHPDTKLFLCSLFSPVCLERDREIYPCRSLCESVRDGCETIMKAYSYKWPDMVRCDKFPDDTEMCIPGQSTVMPTSRYNKPQNMCSACNQINTFESLIHNYCRSTVVIKVKLKKASMRKGNLVVYIKKEEKMIKGSLSKKEKRKLTPIIEDGASCDCEYLSANSTSKKSFIIMGNMTDEGELSLVFMSTWERNKGFRRAIRMMKRGVSCDSDIIAISDGSKTDNSSGGEQRLASRPEIAVKDKNPIVVQSNDKNFHSNAKVAKSHSIQSLECTGPSTKPGKRTNSSKGTSLASLKAKSLTSIEKSIDKENFIPKSTGPEVHDHILRFIHIGKYRATIIYRDQHMNNSRNKECSKCLQEDHLTKDCTNYWVCRSFGKKGHKQNACNKDTFSNVPEQSDNKNNKQSNETCDADDETSESETGTDATQISVQTNNATTCASASPTGREGSSDAEREGVSTIGCEDDNGQSQSIINPVAYPQERKKKQQ</sequence>
<keyword evidence="6 11" id="KW-0732">Signal</keyword>
<protein>
    <submittedName>
        <fullName evidence="14">SFRP5</fullName>
    </submittedName>
</protein>
<comment type="caution">
    <text evidence="14">The sequence shown here is derived from an EMBL/GenBank/DDBJ whole genome shotgun (WGS) entry which is preliminary data.</text>
</comment>
<evidence type="ECO:0000256" key="11">
    <source>
        <dbReference type="SAM" id="SignalP"/>
    </source>
</evidence>
<dbReference type="InterPro" id="IPR001878">
    <property type="entry name" value="Znf_CCHC"/>
</dbReference>
<dbReference type="InterPro" id="IPR008993">
    <property type="entry name" value="TIMP-like_OB-fold"/>
</dbReference>
<dbReference type="GO" id="GO:0005615">
    <property type="term" value="C:extracellular space"/>
    <property type="evidence" value="ECO:0007669"/>
    <property type="project" value="TreeGrafter"/>
</dbReference>
<organism evidence="14 15">
    <name type="scientific">Mytilus edulis</name>
    <name type="common">Blue mussel</name>
    <dbReference type="NCBI Taxonomy" id="6550"/>
    <lineage>
        <taxon>Eukaryota</taxon>
        <taxon>Metazoa</taxon>
        <taxon>Spiralia</taxon>
        <taxon>Lophotrochozoa</taxon>
        <taxon>Mollusca</taxon>
        <taxon>Bivalvia</taxon>
        <taxon>Autobranchia</taxon>
        <taxon>Pteriomorphia</taxon>
        <taxon>Mytilida</taxon>
        <taxon>Mytiloidea</taxon>
        <taxon>Mytilidae</taxon>
        <taxon>Mytilinae</taxon>
        <taxon>Mytilus</taxon>
    </lineage>
</organism>
<feature type="domain" description="FZ" evidence="12">
    <location>
        <begin position="45"/>
        <end position="164"/>
    </location>
</feature>
<dbReference type="GO" id="GO:0060070">
    <property type="term" value="P:canonical Wnt signaling pathway"/>
    <property type="evidence" value="ECO:0007669"/>
    <property type="project" value="TreeGrafter"/>
</dbReference>
<feature type="region of interest" description="Disordered" evidence="10">
    <location>
        <begin position="362"/>
        <end position="387"/>
    </location>
</feature>
<feature type="domain" description="NTR" evidence="13">
    <location>
        <begin position="181"/>
        <end position="305"/>
    </location>
</feature>
<feature type="compositionally biased region" description="Polar residues" evidence="10">
    <location>
        <begin position="362"/>
        <end position="372"/>
    </location>
</feature>
<dbReference type="PROSITE" id="PS50038">
    <property type="entry name" value="FZ"/>
    <property type="match status" value="1"/>
</dbReference>
<dbReference type="SUPFAM" id="SSF50242">
    <property type="entry name" value="TIMP-like"/>
    <property type="match status" value="1"/>
</dbReference>
<dbReference type="InterPro" id="IPR001134">
    <property type="entry name" value="Netrin_domain"/>
</dbReference>
<dbReference type="PANTHER" id="PTHR11309:SF148">
    <property type="entry name" value="SECRETED FRIZZLED-RELATED PROTEIN 1"/>
    <property type="match status" value="1"/>
</dbReference>
<dbReference type="GO" id="GO:0030154">
    <property type="term" value="P:cell differentiation"/>
    <property type="evidence" value="ECO:0007669"/>
    <property type="project" value="UniProtKB-KW"/>
</dbReference>
<dbReference type="GO" id="GO:0008270">
    <property type="term" value="F:zinc ion binding"/>
    <property type="evidence" value="ECO:0007669"/>
    <property type="project" value="InterPro"/>
</dbReference>
<dbReference type="Proteomes" id="UP000683360">
    <property type="component" value="Unassembled WGS sequence"/>
</dbReference>
<dbReference type="FunFam" id="1.10.2000.10:FF:000001">
    <property type="entry name" value="secreted frizzled-related protein 2"/>
    <property type="match status" value="1"/>
</dbReference>
<keyword evidence="3" id="KW-0217">Developmental protein</keyword>
<dbReference type="GO" id="GO:0017147">
    <property type="term" value="F:Wnt-protein binding"/>
    <property type="evidence" value="ECO:0007669"/>
    <property type="project" value="TreeGrafter"/>
</dbReference>
<evidence type="ECO:0000256" key="4">
    <source>
        <dbReference type="ARBA" id="ARBA00022525"/>
    </source>
</evidence>
<dbReference type="GO" id="GO:0003676">
    <property type="term" value="F:nucleic acid binding"/>
    <property type="evidence" value="ECO:0007669"/>
    <property type="project" value="InterPro"/>
</dbReference>
<dbReference type="GO" id="GO:0035567">
    <property type="term" value="P:non-canonical Wnt signaling pathway"/>
    <property type="evidence" value="ECO:0007669"/>
    <property type="project" value="TreeGrafter"/>
</dbReference>
<keyword evidence="5" id="KW-0879">Wnt signaling pathway</keyword>
<evidence type="ECO:0000256" key="5">
    <source>
        <dbReference type="ARBA" id="ARBA00022687"/>
    </source>
</evidence>
<evidence type="ECO:0000256" key="7">
    <source>
        <dbReference type="ARBA" id="ARBA00022782"/>
    </source>
</evidence>
<dbReference type="PROSITE" id="PS50189">
    <property type="entry name" value="NTR"/>
    <property type="match status" value="1"/>
</dbReference>
<evidence type="ECO:0000313" key="14">
    <source>
        <dbReference type="EMBL" id="CAG2247784.1"/>
    </source>
</evidence>
<dbReference type="Pfam" id="PF01392">
    <property type="entry name" value="Fz"/>
    <property type="match status" value="1"/>
</dbReference>
<evidence type="ECO:0000256" key="1">
    <source>
        <dbReference type="ARBA" id="ARBA00004613"/>
    </source>
</evidence>
<dbReference type="SMART" id="SM00343">
    <property type="entry name" value="ZnF_C2HC"/>
    <property type="match status" value="2"/>
</dbReference>
<accession>A0A8S3UNP7</accession>
<feature type="disulfide bond" evidence="9">
    <location>
        <begin position="127"/>
        <end position="151"/>
    </location>
</feature>
<dbReference type="SMART" id="SM00063">
    <property type="entry name" value="FRI"/>
    <property type="match status" value="1"/>
</dbReference>
<feature type="region of interest" description="Disordered" evidence="10">
    <location>
        <begin position="484"/>
        <end position="581"/>
    </location>
</feature>
<keyword evidence="8 9" id="KW-1015">Disulfide bond</keyword>
<proteinExistence type="inferred from homology"/>
<name>A0A8S3UNP7_MYTED</name>
<evidence type="ECO:0000259" key="13">
    <source>
        <dbReference type="PROSITE" id="PS50189"/>
    </source>
</evidence>
<feature type="chain" id="PRO_5035889980" evidence="11">
    <location>
        <begin position="16"/>
        <end position="581"/>
    </location>
</feature>
<dbReference type="InterPro" id="IPR015526">
    <property type="entry name" value="Frizzled/SFRP"/>
</dbReference>
<gene>
    <name evidence="14" type="ORF">MEDL_59633</name>
</gene>
<dbReference type="PANTHER" id="PTHR11309">
    <property type="entry name" value="FRIZZLED"/>
    <property type="match status" value="1"/>
</dbReference>
<evidence type="ECO:0000259" key="12">
    <source>
        <dbReference type="PROSITE" id="PS50038"/>
    </source>
</evidence>
<dbReference type="InterPro" id="IPR036790">
    <property type="entry name" value="Frizzled_dom_sf"/>
</dbReference>
<dbReference type="OrthoDB" id="5985572at2759"/>
<evidence type="ECO:0000256" key="10">
    <source>
        <dbReference type="SAM" id="MobiDB-lite"/>
    </source>
</evidence>
<dbReference type="Gene3D" id="2.40.50.120">
    <property type="match status" value="1"/>
</dbReference>
<evidence type="ECO:0000313" key="15">
    <source>
        <dbReference type="Proteomes" id="UP000683360"/>
    </source>
</evidence>
<keyword evidence="15" id="KW-1185">Reference proteome</keyword>
<feature type="compositionally biased region" description="Polar residues" evidence="10">
    <location>
        <begin position="513"/>
        <end position="537"/>
    </location>
</feature>
<dbReference type="InterPro" id="IPR036875">
    <property type="entry name" value="Znf_CCHC_sf"/>
</dbReference>
<feature type="disulfide bond" evidence="9">
    <location>
        <begin position="60"/>
        <end position="106"/>
    </location>
</feature>
<feature type="signal peptide" evidence="11">
    <location>
        <begin position="1"/>
        <end position="15"/>
    </location>
</feature>
<dbReference type="Gene3D" id="1.10.2000.10">
    <property type="entry name" value="Frizzled cysteine-rich domain"/>
    <property type="match status" value="1"/>
</dbReference>
<dbReference type="AlphaFoldDB" id="A0A8S3UNP7"/>
<keyword evidence="4" id="KW-0964">Secreted</keyword>
<comment type="similarity">
    <text evidence="2">Belongs to the secreted frizzled-related protein (sFRP) family.</text>
</comment>
<evidence type="ECO:0000256" key="8">
    <source>
        <dbReference type="ARBA" id="ARBA00023157"/>
    </source>
</evidence>
<keyword evidence="7" id="KW-0221">Differentiation</keyword>
<dbReference type="InterPro" id="IPR020067">
    <property type="entry name" value="Frizzled_dom"/>
</dbReference>
<evidence type="ECO:0000256" key="2">
    <source>
        <dbReference type="ARBA" id="ARBA00010054"/>
    </source>
</evidence>
<evidence type="ECO:0000256" key="9">
    <source>
        <dbReference type="PROSITE-ProRule" id="PRU00090"/>
    </source>
</evidence>
<comment type="caution">
    <text evidence="9">Lacks conserved residue(s) required for the propagation of feature annotation.</text>
</comment>
<comment type="subcellular location">
    <subcellularLocation>
        <location evidence="1">Secreted</location>
    </subcellularLocation>
</comment>
<dbReference type="SUPFAM" id="SSF63501">
    <property type="entry name" value="Frizzled cysteine-rich domain"/>
    <property type="match status" value="1"/>
</dbReference>
<dbReference type="EMBL" id="CAJPWZ010002914">
    <property type="protein sequence ID" value="CAG2247784.1"/>
    <property type="molecule type" value="Genomic_DNA"/>
</dbReference>
<dbReference type="SUPFAM" id="SSF57756">
    <property type="entry name" value="Retrovirus zinc finger-like domains"/>
    <property type="match status" value="1"/>
</dbReference>
<evidence type="ECO:0000256" key="3">
    <source>
        <dbReference type="ARBA" id="ARBA00022473"/>
    </source>
</evidence>